<dbReference type="OrthoDB" id="199806at2157"/>
<gene>
    <name evidence="3" type="ORF">AUR66_05540</name>
</gene>
<protein>
    <submittedName>
        <fullName evidence="3">Formyl transferase</fullName>
    </submittedName>
</protein>
<dbReference type="Pfam" id="PF18216">
    <property type="entry name" value="N_formyltrans_C"/>
    <property type="match status" value="1"/>
</dbReference>
<dbReference type="Gene3D" id="3.40.50.12230">
    <property type="match status" value="1"/>
</dbReference>
<sequence>MDIVFLGVNDVGFRIYEWLCERDGVDVLALVTEKDQLGLIHDLTPDLLVSVGYNYLVPESVLDVPTRGAINLHPSYLPYNAGKSPNVWSLVEGTPAGATLHYMNDSFDEGEIIERKRVDTSFEDTGKDVHRRLEAAQFEMFREVWPAIEDGEVETKKQDLEQGTYHTTQDFVNLCKIDTDETVRVEDFLNQLRALTFPPFDNAFVEIDGKRYYIDIEIRRADDGDCADSPSDGLIESY</sequence>
<keyword evidence="4" id="KW-1185">Reference proteome</keyword>
<organism evidence="3 4">
    <name type="scientific">Haloferax profundi</name>
    <dbReference type="NCBI Taxonomy" id="1544718"/>
    <lineage>
        <taxon>Archaea</taxon>
        <taxon>Methanobacteriati</taxon>
        <taxon>Methanobacteriota</taxon>
        <taxon>Stenosarchaea group</taxon>
        <taxon>Halobacteria</taxon>
        <taxon>Halobacteriales</taxon>
        <taxon>Haloferacaceae</taxon>
        <taxon>Haloferax</taxon>
    </lineage>
</organism>
<feature type="domain" description="N-formyltransferase dimerization C-terminal" evidence="2">
    <location>
        <begin position="170"/>
        <end position="219"/>
    </location>
</feature>
<dbReference type="AlphaFoldDB" id="A0A0W1SWR6"/>
<dbReference type="RefSeq" id="WP_058570572.1">
    <property type="nucleotide sequence ID" value="NZ_LOPV01000007.1"/>
</dbReference>
<name>A0A0W1SWR6_9EURY</name>
<dbReference type="PANTHER" id="PTHR11138">
    <property type="entry name" value="METHIONYL-TRNA FORMYLTRANSFERASE"/>
    <property type="match status" value="1"/>
</dbReference>
<evidence type="ECO:0000313" key="3">
    <source>
        <dbReference type="EMBL" id="KTG30933.1"/>
    </source>
</evidence>
<dbReference type="InterPro" id="IPR002376">
    <property type="entry name" value="Formyl_transf_N"/>
</dbReference>
<dbReference type="PANTHER" id="PTHR11138:SF5">
    <property type="entry name" value="METHIONYL-TRNA FORMYLTRANSFERASE, MITOCHONDRIAL"/>
    <property type="match status" value="1"/>
</dbReference>
<dbReference type="InterPro" id="IPR040660">
    <property type="entry name" value="N_formyltrans_C"/>
</dbReference>
<feature type="domain" description="Formyl transferase N-terminal" evidence="1">
    <location>
        <begin position="35"/>
        <end position="142"/>
    </location>
</feature>
<dbReference type="GO" id="GO:0004479">
    <property type="term" value="F:methionyl-tRNA formyltransferase activity"/>
    <property type="evidence" value="ECO:0007669"/>
    <property type="project" value="TreeGrafter"/>
</dbReference>
<dbReference type="GO" id="GO:0005829">
    <property type="term" value="C:cytosol"/>
    <property type="evidence" value="ECO:0007669"/>
    <property type="project" value="TreeGrafter"/>
</dbReference>
<accession>A0A0W1SWR6</accession>
<dbReference type="Proteomes" id="UP000053157">
    <property type="component" value="Unassembled WGS sequence"/>
</dbReference>
<dbReference type="EMBL" id="LOPV01000007">
    <property type="protein sequence ID" value="KTG30933.1"/>
    <property type="molecule type" value="Genomic_DNA"/>
</dbReference>
<dbReference type="Pfam" id="PF00551">
    <property type="entry name" value="Formyl_trans_N"/>
    <property type="match status" value="1"/>
</dbReference>
<proteinExistence type="predicted"/>
<reference evidence="3 4" key="1">
    <citation type="submission" date="2015-12" db="EMBL/GenBank/DDBJ databases">
        <title>Haloferax profundi sp. nov. isolated from the Discovery deep brine-seawater interface in the Red Sea.</title>
        <authorList>
            <person name="Zhang G."/>
            <person name="Stingl U."/>
            <person name="Rashid M."/>
        </authorList>
    </citation>
    <scope>NUCLEOTIDE SEQUENCE [LARGE SCALE GENOMIC DNA]</scope>
    <source>
        <strain evidence="3 4">SB29</strain>
    </source>
</reference>
<evidence type="ECO:0000259" key="2">
    <source>
        <dbReference type="Pfam" id="PF18216"/>
    </source>
</evidence>
<evidence type="ECO:0000259" key="1">
    <source>
        <dbReference type="Pfam" id="PF00551"/>
    </source>
</evidence>
<dbReference type="SUPFAM" id="SSF53328">
    <property type="entry name" value="Formyltransferase"/>
    <property type="match status" value="1"/>
</dbReference>
<evidence type="ECO:0000313" key="4">
    <source>
        <dbReference type="Proteomes" id="UP000053157"/>
    </source>
</evidence>
<dbReference type="InterPro" id="IPR036477">
    <property type="entry name" value="Formyl_transf_N_sf"/>
</dbReference>
<keyword evidence="3" id="KW-0808">Transferase</keyword>
<comment type="caution">
    <text evidence="3">The sequence shown here is derived from an EMBL/GenBank/DDBJ whole genome shotgun (WGS) entry which is preliminary data.</text>
</comment>